<organism evidence="1 2">
    <name type="scientific">Batillaria attramentaria</name>
    <dbReference type="NCBI Taxonomy" id="370345"/>
    <lineage>
        <taxon>Eukaryota</taxon>
        <taxon>Metazoa</taxon>
        <taxon>Spiralia</taxon>
        <taxon>Lophotrochozoa</taxon>
        <taxon>Mollusca</taxon>
        <taxon>Gastropoda</taxon>
        <taxon>Caenogastropoda</taxon>
        <taxon>Sorbeoconcha</taxon>
        <taxon>Cerithioidea</taxon>
        <taxon>Batillariidae</taxon>
        <taxon>Batillaria</taxon>
    </lineage>
</organism>
<sequence>MHAPVCCDRYAKCIKRSTRSGHYHIDRRLEIDAGTIHSLSIADFLLLLADPSAHQDGARPAPEAKLDLLKRKKGRKVLLNLLNPIPDHSPAGVACATSDSSPACVHTVLAHQRDWFGQGTLSHHSKVNLALEGGTAAPMSTCTNQMTTSHLSVVAHQYREICVRIDETLDSIPAFCPPLFRPSSIPCGKPLLLALTRGERECQSCSDYAHDCARIHVANFLEGIKN</sequence>
<reference evidence="1 2" key="1">
    <citation type="journal article" date="2023" name="Sci. Data">
        <title>Genome assembly of the Korean intertidal mud-creeper Batillaria attramentaria.</title>
        <authorList>
            <person name="Patra A.K."/>
            <person name="Ho P.T."/>
            <person name="Jun S."/>
            <person name="Lee S.J."/>
            <person name="Kim Y."/>
            <person name="Won Y.J."/>
        </authorList>
    </citation>
    <scope>NUCLEOTIDE SEQUENCE [LARGE SCALE GENOMIC DNA]</scope>
    <source>
        <strain evidence="1">Wonlab-2016</strain>
    </source>
</reference>
<evidence type="ECO:0000313" key="1">
    <source>
        <dbReference type="EMBL" id="KAK7473498.1"/>
    </source>
</evidence>
<name>A0ABD0JEW2_9CAEN</name>
<dbReference type="AlphaFoldDB" id="A0ABD0JEW2"/>
<gene>
    <name evidence="1" type="ORF">BaRGS_00035251</name>
</gene>
<protein>
    <submittedName>
        <fullName evidence="1">Uncharacterized protein</fullName>
    </submittedName>
</protein>
<keyword evidence="2" id="KW-1185">Reference proteome</keyword>
<comment type="caution">
    <text evidence="1">The sequence shown here is derived from an EMBL/GenBank/DDBJ whole genome shotgun (WGS) entry which is preliminary data.</text>
</comment>
<dbReference type="EMBL" id="JACVVK020000467">
    <property type="protein sequence ID" value="KAK7473498.1"/>
    <property type="molecule type" value="Genomic_DNA"/>
</dbReference>
<accession>A0ABD0JEW2</accession>
<evidence type="ECO:0000313" key="2">
    <source>
        <dbReference type="Proteomes" id="UP001519460"/>
    </source>
</evidence>
<proteinExistence type="predicted"/>
<dbReference type="Proteomes" id="UP001519460">
    <property type="component" value="Unassembled WGS sequence"/>
</dbReference>